<sequence length="199" mass="22023">MPSNPTRAGDVTGLPFVTSHVIRRRRRRLAEMNQSEPASDSRQDGKRATGQERRTMSQLPLRALQPQITHGIRRIPPQQLPRICDRRGLEVGEDLRTADRARPHHRRRNGSSSTNGRGGDQTRLSLQGSWGATCLGFPFHGTFRSSRSSRPPSVARSGTTSRTRLSESPVPTRPTPDNASASDPLQRTVTRHLQPSATA</sequence>
<feature type="compositionally biased region" description="Low complexity" evidence="1">
    <location>
        <begin position="144"/>
        <end position="157"/>
    </location>
</feature>
<dbReference type="EMBL" id="JAUKUD010000004">
    <property type="protein sequence ID" value="KAK0746615.1"/>
    <property type="molecule type" value="Genomic_DNA"/>
</dbReference>
<feature type="compositionally biased region" description="Basic and acidic residues" evidence="1">
    <location>
        <begin position="39"/>
        <end position="55"/>
    </location>
</feature>
<name>A0AA40EW57_9PEZI</name>
<feature type="compositionally biased region" description="Polar residues" evidence="1">
    <location>
        <begin position="175"/>
        <end position="199"/>
    </location>
</feature>
<protein>
    <submittedName>
        <fullName evidence="2">Uncharacterized protein</fullName>
    </submittedName>
</protein>
<dbReference type="Proteomes" id="UP001172155">
    <property type="component" value="Unassembled WGS sequence"/>
</dbReference>
<evidence type="ECO:0000256" key="1">
    <source>
        <dbReference type="SAM" id="MobiDB-lite"/>
    </source>
</evidence>
<feature type="region of interest" description="Disordered" evidence="1">
    <location>
        <begin position="26"/>
        <end position="80"/>
    </location>
</feature>
<proteinExistence type="predicted"/>
<organism evidence="2 3">
    <name type="scientific">Schizothecium vesticola</name>
    <dbReference type="NCBI Taxonomy" id="314040"/>
    <lineage>
        <taxon>Eukaryota</taxon>
        <taxon>Fungi</taxon>
        <taxon>Dikarya</taxon>
        <taxon>Ascomycota</taxon>
        <taxon>Pezizomycotina</taxon>
        <taxon>Sordariomycetes</taxon>
        <taxon>Sordariomycetidae</taxon>
        <taxon>Sordariales</taxon>
        <taxon>Schizotheciaceae</taxon>
        <taxon>Schizothecium</taxon>
    </lineage>
</organism>
<feature type="region of interest" description="Disordered" evidence="1">
    <location>
        <begin position="94"/>
        <end position="125"/>
    </location>
</feature>
<comment type="caution">
    <text evidence="2">The sequence shown here is derived from an EMBL/GenBank/DDBJ whole genome shotgun (WGS) entry which is preliminary data.</text>
</comment>
<keyword evidence="3" id="KW-1185">Reference proteome</keyword>
<dbReference type="AlphaFoldDB" id="A0AA40EW57"/>
<evidence type="ECO:0000313" key="3">
    <source>
        <dbReference type="Proteomes" id="UP001172155"/>
    </source>
</evidence>
<reference evidence="2" key="1">
    <citation type="submission" date="2023-06" db="EMBL/GenBank/DDBJ databases">
        <title>Genome-scale phylogeny and comparative genomics of the fungal order Sordariales.</title>
        <authorList>
            <consortium name="Lawrence Berkeley National Laboratory"/>
            <person name="Hensen N."/>
            <person name="Bonometti L."/>
            <person name="Westerberg I."/>
            <person name="Brannstrom I.O."/>
            <person name="Guillou S."/>
            <person name="Cros-Aarteil S."/>
            <person name="Calhoun S."/>
            <person name="Haridas S."/>
            <person name="Kuo A."/>
            <person name="Mondo S."/>
            <person name="Pangilinan J."/>
            <person name="Riley R."/>
            <person name="LaButti K."/>
            <person name="Andreopoulos B."/>
            <person name="Lipzen A."/>
            <person name="Chen C."/>
            <person name="Yanf M."/>
            <person name="Daum C."/>
            <person name="Ng V."/>
            <person name="Clum A."/>
            <person name="Steindorff A."/>
            <person name="Ohm R."/>
            <person name="Martin F."/>
            <person name="Silar P."/>
            <person name="Natvig D."/>
            <person name="Lalanne C."/>
            <person name="Gautier V."/>
            <person name="Ament-velasquez S.L."/>
            <person name="Kruys A."/>
            <person name="Hutchinson M.I."/>
            <person name="Powell A.J."/>
            <person name="Barry K."/>
            <person name="Miller A.N."/>
            <person name="Grigoriev I.V."/>
            <person name="Debuchy R."/>
            <person name="Gladieux P."/>
            <person name="Thoren M.H."/>
            <person name="Johannesson H."/>
        </authorList>
    </citation>
    <scope>NUCLEOTIDE SEQUENCE</scope>
    <source>
        <strain evidence="2">SMH3187-1</strain>
    </source>
</reference>
<gene>
    <name evidence="2" type="ORF">B0T18DRAFT_155620</name>
</gene>
<feature type="region of interest" description="Disordered" evidence="1">
    <location>
        <begin position="142"/>
        <end position="199"/>
    </location>
</feature>
<evidence type="ECO:0000313" key="2">
    <source>
        <dbReference type="EMBL" id="KAK0746615.1"/>
    </source>
</evidence>
<accession>A0AA40EW57</accession>